<dbReference type="InterPro" id="IPR001447">
    <property type="entry name" value="Arylamine_N-AcTrfase"/>
</dbReference>
<dbReference type="Proteomes" id="UP000422572">
    <property type="component" value="Chromosome"/>
</dbReference>
<dbReference type="GO" id="GO:0016407">
    <property type="term" value="F:acetyltransferase activity"/>
    <property type="evidence" value="ECO:0007669"/>
    <property type="project" value="InterPro"/>
</dbReference>
<proteinExistence type="inferred from homology"/>
<evidence type="ECO:0000256" key="1">
    <source>
        <dbReference type="ARBA" id="ARBA00006547"/>
    </source>
</evidence>
<evidence type="ECO:0000313" key="2">
    <source>
        <dbReference type="EMBL" id="QGV82080.1"/>
    </source>
</evidence>
<dbReference type="RefSeq" id="WP_156695817.1">
    <property type="nucleotide sequence ID" value="NZ_CP034279.1"/>
</dbReference>
<dbReference type="EMBL" id="CP034279">
    <property type="protein sequence ID" value="QGV82080.1"/>
    <property type="molecule type" value="Genomic_DNA"/>
</dbReference>
<accession>A0A6I6FEI4</accession>
<dbReference type="SUPFAM" id="SSF54001">
    <property type="entry name" value="Cysteine proteinases"/>
    <property type="match status" value="1"/>
</dbReference>
<dbReference type="Pfam" id="PF00797">
    <property type="entry name" value="Acetyltransf_2"/>
    <property type="match status" value="1"/>
</dbReference>
<reference evidence="2 3" key="1">
    <citation type="submission" date="2018-12" db="EMBL/GenBank/DDBJ databases">
        <title>Complete genome sequence of Streptomyces ficellus NRRL8067, the producer of ficellomycin, feldamycin and nojirimycin.</title>
        <authorList>
            <person name="Zhang H."/>
            <person name="Yue R."/>
            <person name="Liu Y."/>
            <person name="Li M."/>
            <person name="Mu H."/>
            <person name="Zhang J."/>
        </authorList>
    </citation>
    <scope>NUCLEOTIDE SEQUENCE [LARGE SCALE GENOMIC DNA]</scope>
    <source>
        <strain evidence="2 3">NRRL 8067</strain>
    </source>
</reference>
<dbReference type="OrthoDB" id="7181050at2"/>
<keyword evidence="2" id="KW-0808">Transferase</keyword>
<evidence type="ECO:0000313" key="3">
    <source>
        <dbReference type="Proteomes" id="UP000422572"/>
    </source>
</evidence>
<gene>
    <name evidence="2" type="ORF">EIZ62_30350</name>
</gene>
<dbReference type="Gene3D" id="3.30.2140.10">
    <property type="entry name" value="Arylamine N-acetyltransferase"/>
    <property type="match status" value="1"/>
</dbReference>
<dbReference type="AlphaFoldDB" id="A0A6I6FEI4"/>
<protein>
    <submittedName>
        <fullName evidence="2">Arylamine N-acetyltransferase</fullName>
    </submittedName>
</protein>
<dbReference type="KEGG" id="sfic:EIZ62_30350"/>
<keyword evidence="3" id="KW-1185">Reference proteome</keyword>
<name>A0A6I6FEI4_9ACTN</name>
<dbReference type="PANTHER" id="PTHR11786:SF0">
    <property type="entry name" value="ARYLAMINE N-ACETYLTRANSFERASE 4-RELATED"/>
    <property type="match status" value="1"/>
</dbReference>
<sequence length="283" mass="30787">MITKDFDGYLARLGITDPGAPSAEALSALQRAHLERVPYENVDIQLGRPPGIEPELSVRRFAAGHGGYCFHLNGGFAALLEALGYDVTRHVGGVHHDPEGRGANGNHLALTVRVDGEAWFVDTGLGDGPYEPLPLRQGTYRQGPFTYRMEASVTEPGGWTFHNDPGSSFPVMEFAARPVTMADFAAEHVRLSTAPDSPFLSTFAALRRDAKGLDLLRGRVLTRIDAAGRTERPLDTAGEWFAVLTDVFDRNLDALDTADRTALWDRVTRAHDAWLAAQAAPQA</sequence>
<organism evidence="2 3">
    <name type="scientific">Streptomyces ficellus</name>
    <dbReference type="NCBI Taxonomy" id="1977088"/>
    <lineage>
        <taxon>Bacteria</taxon>
        <taxon>Bacillati</taxon>
        <taxon>Actinomycetota</taxon>
        <taxon>Actinomycetes</taxon>
        <taxon>Kitasatosporales</taxon>
        <taxon>Streptomycetaceae</taxon>
        <taxon>Streptomyces</taxon>
    </lineage>
</organism>
<dbReference type="PANTHER" id="PTHR11786">
    <property type="entry name" value="N-HYDROXYARYLAMINE O-ACETYLTRANSFERASE"/>
    <property type="match status" value="1"/>
</dbReference>
<dbReference type="InterPro" id="IPR038765">
    <property type="entry name" value="Papain-like_cys_pep_sf"/>
</dbReference>
<dbReference type="Gene3D" id="2.40.128.150">
    <property type="entry name" value="Cysteine proteinases"/>
    <property type="match status" value="1"/>
</dbReference>
<comment type="similarity">
    <text evidence="1">Belongs to the arylamine N-acetyltransferase family.</text>
</comment>